<dbReference type="AlphaFoldDB" id="A0A9D4TCC2"/>
<name>A0A9D4TCC2_RHISA</name>
<proteinExistence type="predicted"/>
<feature type="compositionally biased region" description="Polar residues" evidence="1">
    <location>
        <begin position="101"/>
        <end position="128"/>
    </location>
</feature>
<dbReference type="Proteomes" id="UP000821837">
    <property type="component" value="Unassembled WGS sequence"/>
</dbReference>
<feature type="region of interest" description="Disordered" evidence="1">
    <location>
        <begin position="1"/>
        <end position="46"/>
    </location>
</feature>
<accession>A0A9D4TCC2</accession>
<evidence type="ECO:0000313" key="2">
    <source>
        <dbReference type="EMBL" id="KAH7984831.1"/>
    </source>
</evidence>
<sequence>MKRKTIVQEVAPSKYWPPLSFPSSAEREPSRPPSYRSRTSSAAGGGILRSCVGGNASCSQDTLATVSPAEDEDQRPLHSRNPSLTLSTLSQEEASAAAGPTTASQPAADTVRRSYNASVLGTRGSQSKVPVKQQKIRNVLERDPESSCEV</sequence>
<reference evidence="2" key="1">
    <citation type="journal article" date="2020" name="Cell">
        <title>Large-Scale Comparative Analyses of Tick Genomes Elucidate Their Genetic Diversity and Vector Capacities.</title>
        <authorList>
            <consortium name="Tick Genome and Microbiome Consortium (TIGMIC)"/>
            <person name="Jia N."/>
            <person name="Wang J."/>
            <person name="Shi W."/>
            <person name="Du L."/>
            <person name="Sun Y."/>
            <person name="Zhan W."/>
            <person name="Jiang J.F."/>
            <person name="Wang Q."/>
            <person name="Zhang B."/>
            <person name="Ji P."/>
            <person name="Bell-Sakyi L."/>
            <person name="Cui X.M."/>
            <person name="Yuan T.T."/>
            <person name="Jiang B.G."/>
            <person name="Yang W.F."/>
            <person name="Lam T.T."/>
            <person name="Chang Q.C."/>
            <person name="Ding S.J."/>
            <person name="Wang X.J."/>
            <person name="Zhu J.G."/>
            <person name="Ruan X.D."/>
            <person name="Zhao L."/>
            <person name="Wei J.T."/>
            <person name="Ye R.Z."/>
            <person name="Que T.C."/>
            <person name="Du C.H."/>
            <person name="Zhou Y.H."/>
            <person name="Cheng J.X."/>
            <person name="Dai P.F."/>
            <person name="Guo W.B."/>
            <person name="Han X.H."/>
            <person name="Huang E.J."/>
            <person name="Li L.F."/>
            <person name="Wei W."/>
            <person name="Gao Y.C."/>
            <person name="Liu J.Z."/>
            <person name="Shao H.Z."/>
            <person name="Wang X."/>
            <person name="Wang C.C."/>
            <person name="Yang T.C."/>
            <person name="Huo Q.B."/>
            <person name="Li W."/>
            <person name="Chen H.Y."/>
            <person name="Chen S.E."/>
            <person name="Zhou L.G."/>
            <person name="Ni X.B."/>
            <person name="Tian J.H."/>
            <person name="Sheng Y."/>
            <person name="Liu T."/>
            <person name="Pan Y.S."/>
            <person name="Xia L.Y."/>
            <person name="Li J."/>
            <person name="Zhao F."/>
            <person name="Cao W.C."/>
        </authorList>
    </citation>
    <scope>NUCLEOTIDE SEQUENCE</scope>
    <source>
        <strain evidence="2">Rsan-2018</strain>
    </source>
</reference>
<organism evidence="2 3">
    <name type="scientific">Rhipicephalus sanguineus</name>
    <name type="common">Brown dog tick</name>
    <name type="synonym">Ixodes sanguineus</name>
    <dbReference type="NCBI Taxonomy" id="34632"/>
    <lineage>
        <taxon>Eukaryota</taxon>
        <taxon>Metazoa</taxon>
        <taxon>Ecdysozoa</taxon>
        <taxon>Arthropoda</taxon>
        <taxon>Chelicerata</taxon>
        <taxon>Arachnida</taxon>
        <taxon>Acari</taxon>
        <taxon>Parasitiformes</taxon>
        <taxon>Ixodida</taxon>
        <taxon>Ixodoidea</taxon>
        <taxon>Ixodidae</taxon>
        <taxon>Rhipicephalinae</taxon>
        <taxon>Rhipicephalus</taxon>
        <taxon>Rhipicephalus</taxon>
    </lineage>
</organism>
<comment type="caution">
    <text evidence="2">The sequence shown here is derived from an EMBL/GenBank/DDBJ whole genome shotgun (WGS) entry which is preliminary data.</text>
</comment>
<feature type="compositionally biased region" description="Basic and acidic residues" evidence="1">
    <location>
        <begin position="138"/>
        <end position="150"/>
    </location>
</feature>
<dbReference type="EMBL" id="JABSTV010001237">
    <property type="protein sequence ID" value="KAH7984831.1"/>
    <property type="molecule type" value="Genomic_DNA"/>
</dbReference>
<feature type="region of interest" description="Disordered" evidence="1">
    <location>
        <begin position="59"/>
        <end position="150"/>
    </location>
</feature>
<evidence type="ECO:0000256" key="1">
    <source>
        <dbReference type="SAM" id="MobiDB-lite"/>
    </source>
</evidence>
<reference evidence="2" key="2">
    <citation type="submission" date="2021-09" db="EMBL/GenBank/DDBJ databases">
        <authorList>
            <person name="Jia N."/>
            <person name="Wang J."/>
            <person name="Shi W."/>
            <person name="Du L."/>
            <person name="Sun Y."/>
            <person name="Zhan W."/>
            <person name="Jiang J."/>
            <person name="Wang Q."/>
            <person name="Zhang B."/>
            <person name="Ji P."/>
            <person name="Sakyi L.B."/>
            <person name="Cui X."/>
            <person name="Yuan T."/>
            <person name="Jiang B."/>
            <person name="Yang W."/>
            <person name="Lam T.T.-Y."/>
            <person name="Chang Q."/>
            <person name="Ding S."/>
            <person name="Wang X."/>
            <person name="Zhu J."/>
            <person name="Ruan X."/>
            <person name="Zhao L."/>
            <person name="Wei J."/>
            <person name="Que T."/>
            <person name="Du C."/>
            <person name="Cheng J."/>
            <person name="Dai P."/>
            <person name="Han X."/>
            <person name="Huang E."/>
            <person name="Gao Y."/>
            <person name="Liu J."/>
            <person name="Shao H."/>
            <person name="Ye R."/>
            <person name="Li L."/>
            <person name="Wei W."/>
            <person name="Wang X."/>
            <person name="Wang C."/>
            <person name="Huo Q."/>
            <person name="Li W."/>
            <person name="Guo W."/>
            <person name="Chen H."/>
            <person name="Chen S."/>
            <person name="Zhou L."/>
            <person name="Zhou L."/>
            <person name="Ni X."/>
            <person name="Tian J."/>
            <person name="Zhou Y."/>
            <person name="Sheng Y."/>
            <person name="Liu T."/>
            <person name="Pan Y."/>
            <person name="Xia L."/>
            <person name="Li J."/>
            <person name="Zhao F."/>
            <person name="Cao W."/>
        </authorList>
    </citation>
    <scope>NUCLEOTIDE SEQUENCE</scope>
    <source>
        <strain evidence="2">Rsan-2018</strain>
        <tissue evidence="2">Larvae</tissue>
    </source>
</reference>
<evidence type="ECO:0000313" key="3">
    <source>
        <dbReference type="Proteomes" id="UP000821837"/>
    </source>
</evidence>
<gene>
    <name evidence="2" type="ORF">HPB52_024511</name>
</gene>
<feature type="compositionally biased region" description="Low complexity" evidence="1">
    <location>
        <begin position="33"/>
        <end position="42"/>
    </location>
</feature>
<feature type="compositionally biased region" description="Polar residues" evidence="1">
    <location>
        <begin position="80"/>
        <end position="93"/>
    </location>
</feature>
<keyword evidence="3" id="KW-1185">Reference proteome</keyword>
<protein>
    <submittedName>
        <fullName evidence="2">Uncharacterized protein</fullName>
    </submittedName>
</protein>